<dbReference type="RefSeq" id="WP_115630425.1">
    <property type="nucleotide sequence ID" value="NZ_UIGI01000001.1"/>
</dbReference>
<dbReference type="SMART" id="SM00257">
    <property type="entry name" value="LysM"/>
    <property type="match status" value="1"/>
</dbReference>
<evidence type="ECO:0000313" key="3">
    <source>
        <dbReference type="EMBL" id="SUW65023.1"/>
    </source>
</evidence>
<dbReference type="Proteomes" id="UP000255528">
    <property type="component" value="Unassembled WGS sequence"/>
</dbReference>
<dbReference type="AlphaFoldDB" id="A0A381CDB9"/>
<dbReference type="SUPFAM" id="SSF54106">
    <property type="entry name" value="LysM domain"/>
    <property type="match status" value="1"/>
</dbReference>
<feature type="domain" description="LysM" evidence="2">
    <location>
        <begin position="53"/>
        <end position="97"/>
    </location>
</feature>
<protein>
    <submittedName>
        <fullName evidence="3">LysM domain/BON superfamily protein</fullName>
    </submittedName>
</protein>
<proteinExistence type="predicted"/>
<dbReference type="Gene3D" id="3.10.350.10">
    <property type="entry name" value="LysM domain"/>
    <property type="match status" value="1"/>
</dbReference>
<accession>A0A381CDB9</accession>
<dbReference type="InterPro" id="IPR036779">
    <property type="entry name" value="LysM_dom_sf"/>
</dbReference>
<dbReference type="Pfam" id="PF01476">
    <property type="entry name" value="LysM"/>
    <property type="match status" value="1"/>
</dbReference>
<dbReference type="InterPro" id="IPR018392">
    <property type="entry name" value="LysM"/>
</dbReference>
<feature type="region of interest" description="Disordered" evidence="1">
    <location>
        <begin position="205"/>
        <end position="239"/>
    </location>
</feature>
<evidence type="ECO:0000259" key="2">
    <source>
        <dbReference type="PROSITE" id="PS51782"/>
    </source>
</evidence>
<evidence type="ECO:0000256" key="1">
    <source>
        <dbReference type="SAM" id="MobiDB-lite"/>
    </source>
</evidence>
<gene>
    <name evidence="3" type="ORF">NCTC12119_03549</name>
</gene>
<reference evidence="3 4" key="1">
    <citation type="submission" date="2018-06" db="EMBL/GenBank/DDBJ databases">
        <authorList>
            <consortium name="Pathogen Informatics"/>
            <person name="Doyle S."/>
        </authorList>
    </citation>
    <scope>NUCLEOTIDE SEQUENCE [LARGE SCALE GENOMIC DNA]</scope>
    <source>
        <strain evidence="3 4">NCTC12119</strain>
    </source>
</reference>
<dbReference type="Gene3D" id="1.10.530.10">
    <property type="match status" value="1"/>
</dbReference>
<evidence type="ECO:0000313" key="4">
    <source>
        <dbReference type="Proteomes" id="UP000255528"/>
    </source>
</evidence>
<sequence length="543" mass="60261">MTSQLTPIFDKAHDKPKPYDGLLGWSADWKFDIDQENKPVPLDDIWSLSPEEQNVIVRQGDTLGKIAKEHYCSVEELVSFNALKNPSLIYPGQIIKIPTEQYSYPDTKDEQSDDQCTVSFSFEDLIEKPISGLKVKVVSALGDVYESITDGMGQIKNFATKAETELKVFVSSAAGKLKEVASFTPLPGKVAVILSSPKVRVKGKSTALKGSTGDVENTPGDINTVNVGRDSQGGPRTHISHVCPNSYDLTLRKNVIYWNQIIAASERSGIIPQCIAAVISAEAAKYAGGIWKPTSVCKSGTDPKTNITSYKSSAAGMTQFLNGSWMSETFRERTYLYEKATQQGLIADKPALDKNGKEVKNKKGEVKYEKKFEVSPDEWRNLKELRKQHLTTGVTPYPRKATHAVQKWLDLRFKPEYAIMAAVDYGVANLASLQNAGYNIDSLNDAEKAKLIYLTHHLGLGDAMLFIKKKIPEEKAGHLLKAQIGVSSALKRYLSAGSYVEAHRVWLMYYIDQNIKLNDYFCDELIATNKLEDVDLDVVMGKI</sequence>
<dbReference type="EMBL" id="UIGI01000001">
    <property type="protein sequence ID" value="SUW65023.1"/>
    <property type="molecule type" value="Genomic_DNA"/>
</dbReference>
<organism evidence="3 4">
    <name type="scientific">Buttiauxella agrestis</name>
    <dbReference type="NCBI Taxonomy" id="82977"/>
    <lineage>
        <taxon>Bacteria</taxon>
        <taxon>Pseudomonadati</taxon>
        <taxon>Pseudomonadota</taxon>
        <taxon>Gammaproteobacteria</taxon>
        <taxon>Enterobacterales</taxon>
        <taxon>Enterobacteriaceae</taxon>
        <taxon>Buttiauxella</taxon>
    </lineage>
</organism>
<dbReference type="PROSITE" id="PS51782">
    <property type="entry name" value="LYSM"/>
    <property type="match status" value="1"/>
</dbReference>
<dbReference type="CDD" id="cd00118">
    <property type="entry name" value="LysM"/>
    <property type="match status" value="1"/>
</dbReference>
<name>A0A381CDB9_9ENTR</name>